<protein>
    <submittedName>
        <fullName evidence="8">Glycosyl hydrolase family 32</fullName>
    </submittedName>
</protein>
<keyword evidence="3 4" id="KW-0326">Glycosidase</keyword>
<dbReference type="InterPro" id="IPR013189">
    <property type="entry name" value="Glyco_hydro_32_C"/>
</dbReference>
<keyword evidence="9" id="KW-1185">Reference proteome</keyword>
<organism evidence="8 9">
    <name type="scientific">Sphingobacterium hungaricum</name>
    <dbReference type="NCBI Taxonomy" id="2082723"/>
    <lineage>
        <taxon>Bacteria</taxon>
        <taxon>Pseudomonadati</taxon>
        <taxon>Bacteroidota</taxon>
        <taxon>Sphingobacteriia</taxon>
        <taxon>Sphingobacteriales</taxon>
        <taxon>Sphingobacteriaceae</taxon>
        <taxon>Sphingobacterium</taxon>
    </lineage>
</organism>
<evidence type="ECO:0000256" key="5">
    <source>
        <dbReference type="SAM" id="SignalP"/>
    </source>
</evidence>
<dbReference type="CDD" id="cd18622">
    <property type="entry name" value="GH32_Inu-like"/>
    <property type="match status" value="1"/>
</dbReference>
<feature type="chain" id="PRO_5036691072" evidence="5">
    <location>
        <begin position="22"/>
        <end position="558"/>
    </location>
</feature>
<dbReference type="InterPro" id="IPR018053">
    <property type="entry name" value="Glyco_hydro_32_AS"/>
</dbReference>
<dbReference type="Pfam" id="PF08244">
    <property type="entry name" value="Glyco_hydro_32C"/>
    <property type="match status" value="1"/>
</dbReference>
<dbReference type="PANTHER" id="PTHR42800">
    <property type="entry name" value="EXOINULINASE INUD (AFU_ORTHOLOGUE AFUA_5G00480)"/>
    <property type="match status" value="1"/>
</dbReference>
<dbReference type="SUPFAM" id="SSF75005">
    <property type="entry name" value="Arabinanase/levansucrase/invertase"/>
    <property type="match status" value="1"/>
</dbReference>
<keyword evidence="2 4" id="KW-0378">Hydrolase</keyword>
<feature type="domain" description="Glycosyl hydrolase family 32 C-terminal" evidence="7">
    <location>
        <begin position="420"/>
        <end position="552"/>
    </location>
</feature>
<evidence type="ECO:0000256" key="1">
    <source>
        <dbReference type="ARBA" id="ARBA00009902"/>
    </source>
</evidence>
<dbReference type="Gene3D" id="2.60.120.560">
    <property type="entry name" value="Exo-inulinase, domain 1"/>
    <property type="match status" value="1"/>
</dbReference>
<reference evidence="8" key="1">
    <citation type="submission" date="2018-02" db="EMBL/GenBank/DDBJ databases">
        <authorList>
            <person name="Vasarhelyi B.M."/>
            <person name="Deshmukh S."/>
            <person name="Balint B."/>
            <person name="Kukolya J."/>
        </authorList>
    </citation>
    <scope>NUCLEOTIDE SEQUENCE</scope>
    <source>
        <strain evidence="8">KB22</strain>
    </source>
</reference>
<dbReference type="Gene3D" id="2.115.10.20">
    <property type="entry name" value="Glycosyl hydrolase domain, family 43"/>
    <property type="match status" value="1"/>
</dbReference>
<evidence type="ECO:0000259" key="7">
    <source>
        <dbReference type="Pfam" id="PF08244"/>
    </source>
</evidence>
<dbReference type="GO" id="GO:0004575">
    <property type="term" value="F:sucrose alpha-glucosidase activity"/>
    <property type="evidence" value="ECO:0007669"/>
    <property type="project" value="TreeGrafter"/>
</dbReference>
<proteinExistence type="inferred from homology"/>
<feature type="signal peptide" evidence="5">
    <location>
        <begin position="1"/>
        <end position="21"/>
    </location>
</feature>
<dbReference type="AlphaFoldDB" id="A0A928UX98"/>
<dbReference type="InterPro" id="IPR013148">
    <property type="entry name" value="Glyco_hydro_32_N"/>
</dbReference>
<evidence type="ECO:0000256" key="3">
    <source>
        <dbReference type="ARBA" id="ARBA00023295"/>
    </source>
</evidence>
<name>A0A928UX98_9SPHI</name>
<comment type="caution">
    <text evidence="8">The sequence shown here is derived from an EMBL/GenBank/DDBJ whole genome shotgun (WGS) entry which is preliminary data.</text>
</comment>
<evidence type="ECO:0000313" key="9">
    <source>
        <dbReference type="Proteomes" id="UP000616201"/>
    </source>
</evidence>
<evidence type="ECO:0000259" key="6">
    <source>
        <dbReference type="Pfam" id="PF00251"/>
    </source>
</evidence>
<feature type="domain" description="Glycosyl hydrolase family 32 N-terminal" evidence="6">
    <location>
        <begin position="124"/>
        <end position="410"/>
    </location>
</feature>
<evidence type="ECO:0000256" key="4">
    <source>
        <dbReference type="RuleBase" id="RU362110"/>
    </source>
</evidence>
<evidence type="ECO:0000313" key="8">
    <source>
        <dbReference type="EMBL" id="MBE8713030.1"/>
    </source>
</evidence>
<dbReference type="EMBL" id="PRDK01000003">
    <property type="protein sequence ID" value="MBE8713030.1"/>
    <property type="molecule type" value="Genomic_DNA"/>
</dbReference>
<gene>
    <name evidence="8" type="ORF">C4F49_05005</name>
</gene>
<dbReference type="PROSITE" id="PS00609">
    <property type="entry name" value="GLYCOSYL_HYDROL_F32"/>
    <property type="match status" value="1"/>
</dbReference>
<keyword evidence="5" id="KW-0732">Signal</keyword>
<dbReference type="PANTHER" id="PTHR42800:SF1">
    <property type="entry name" value="EXOINULINASE INUD (AFU_ORTHOLOGUE AFUA_5G00480)"/>
    <property type="match status" value="1"/>
</dbReference>
<dbReference type="InterPro" id="IPR013320">
    <property type="entry name" value="ConA-like_dom_sf"/>
</dbReference>
<dbReference type="InterPro" id="IPR001362">
    <property type="entry name" value="Glyco_hydro_32"/>
</dbReference>
<dbReference type="InterPro" id="IPR023296">
    <property type="entry name" value="Glyco_hydro_beta-prop_sf"/>
</dbReference>
<dbReference type="RefSeq" id="WP_196935703.1">
    <property type="nucleotide sequence ID" value="NZ_MU158698.1"/>
</dbReference>
<dbReference type="GO" id="GO:0005737">
    <property type="term" value="C:cytoplasm"/>
    <property type="evidence" value="ECO:0007669"/>
    <property type="project" value="TreeGrafter"/>
</dbReference>
<comment type="similarity">
    <text evidence="1 4">Belongs to the glycosyl hydrolase 32 family.</text>
</comment>
<dbReference type="Pfam" id="PF00251">
    <property type="entry name" value="Glyco_hydro_32N"/>
    <property type="match status" value="1"/>
</dbReference>
<accession>A0A928UX98</accession>
<sequence length="558" mass="63552">MIKKLILLLLLCGGIAKSSLAQQAFTTTFDVEKQYIKIPVKNGATKRNVEIKLNNEKLRWFNVELADENPDWYAYLYVGDWKGSKLTLTVDALPADSKAFSQVQQAEQNTEERDYKEPLRAQFHFSPLRGWVNDPNGLVYYKGEYHLFFQHNPYGVNWGNMHWGHAVSKDLVHWKQLDEALYPDNFGTMFSGGAVVDVDNTSGLGTAKDKPMVLFYTAAEKAWEQGLAYSLDGRTFTKLPNTILDKITDGNRDPKVIWHEPSKHWVMVLYVTEPDNLHTMHFFTSTDMKSWTFTSKIVGGRGDDRYMHECPEFFELAVDGDSKNKKWILTGADSQYAIGTFDGKTFTPEEERLFSQHGRDYYAAQTFSNEPKGRRVEIGWWRTHTNQGNNSFNQSMSVPMEIKLKKTAKGLRLVRIPVKELQVLRNKSTKIKKKNISAETANVLSGLSSETAEIQLVLKPNDSKKIQLVVRGLAINYDVAKQELEIDKVKAHAPLIDGKLDLHLFVDRTGVEVFAAKGETYMPVNYNLKAENLSYELRAEGGSATLESLEFYTLKSIW</sequence>
<evidence type="ECO:0000256" key="2">
    <source>
        <dbReference type="ARBA" id="ARBA00022801"/>
    </source>
</evidence>
<dbReference type="Proteomes" id="UP000616201">
    <property type="component" value="Unassembled WGS sequence"/>
</dbReference>
<dbReference type="SUPFAM" id="SSF49899">
    <property type="entry name" value="Concanavalin A-like lectins/glucanases"/>
    <property type="match status" value="1"/>
</dbReference>
<dbReference type="SMART" id="SM00640">
    <property type="entry name" value="Glyco_32"/>
    <property type="match status" value="1"/>
</dbReference>
<dbReference type="GO" id="GO:0005987">
    <property type="term" value="P:sucrose catabolic process"/>
    <property type="evidence" value="ECO:0007669"/>
    <property type="project" value="TreeGrafter"/>
</dbReference>